<dbReference type="PANTHER" id="PTHR12231:SF271">
    <property type="entry name" value="DPR-INTERACTING PROTEIN GAMMA"/>
    <property type="match status" value="1"/>
</dbReference>
<dbReference type="InterPro" id="IPR051170">
    <property type="entry name" value="Neural/epithelial_adhesion"/>
</dbReference>
<dbReference type="SMART" id="SM00409">
    <property type="entry name" value="IG"/>
    <property type="match status" value="2"/>
</dbReference>
<dbReference type="PROSITE" id="PS50835">
    <property type="entry name" value="IG_LIKE"/>
    <property type="match status" value="2"/>
</dbReference>
<accession>A0A232FLX2</accession>
<dbReference type="AlphaFoldDB" id="A0A232FLX2"/>
<dbReference type="InterPro" id="IPR013783">
    <property type="entry name" value="Ig-like_fold"/>
</dbReference>
<dbReference type="SUPFAM" id="SSF48726">
    <property type="entry name" value="Immunoglobulin"/>
    <property type="match status" value="2"/>
</dbReference>
<keyword evidence="11" id="KW-1185">Reference proteome</keyword>
<evidence type="ECO:0000256" key="7">
    <source>
        <dbReference type="ARBA" id="ARBA00023180"/>
    </source>
</evidence>
<dbReference type="Proteomes" id="UP000215335">
    <property type="component" value="Unassembled WGS sequence"/>
</dbReference>
<dbReference type="InterPro" id="IPR036179">
    <property type="entry name" value="Ig-like_dom_sf"/>
</dbReference>
<keyword evidence="5" id="KW-0472">Membrane</keyword>
<organism evidence="10 11">
    <name type="scientific">Trichomalopsis sarcophagae</name>
    <dbReference type="NCBI Taxonomy" id="543379"/>
    <lineage>
        <taxon>Eukaryota</taxon>
        <taxon>Metazoa</taxon>
        <taxon>Ecdysozoa</taxon>
        <taxon>Arthropoda</taxon>
        <taxon>Hexapoda</taxon>
        <taxon>Insecta</taxon>
        <taxon>Pterygota</taxon>
        <taxon>Neoptera</taxon>
        <taxon>Endopterygota</taxon>
        <taxon>Hymenoptera</taxon>
        <taxon>Apocrita</taxon>
        <taxon>Proctotrupomorpha</taxon>
        <taxon>Chalcidoidea</taxon>
        <taxon>Pteromalidae</taxon>
        <taxon>Pteromalinae</taxon>
        <taxon>Trichomalopsis</taxon>
    </lineage>
</organism>
<comment type="subcellular location">
    <subcellularLocation>
        <location evidence="1">Cell membrane</location>
    </subcellularLocation>
</comment>
<keyword evidence="8" id="KW-0393">Immunoglobulin domain</keyword>
<proteinExistence type="predicted"/>
<keyword evidence="4" id="KW-0677">Repeat</keyword>
<keyword evidence="6" id="KW-1015">Disulfide bond</keyword>
<dbReference type="SMART" id="SM00408">
    <property type="entry name" value="IGc2"/>
    <property type="match status" value="2"/>
</dbReference>
<comment type="caution">
    <text evidence="10">The sequence shown here is derived from an EMBL/GenBank/DDBJ whole genome shotgun (WGS) entry which is preliminary data.</text>
</comment>
<evidence type="ECO:0000256" key="4">
    <source>
        <dbReference type="ARBA" id="ARBA00022737"/>
    </source>
</evidence>
<keyword evidence="3" id="KW-0732">Signal</keyword>
<evidence type="ECO:0000256" key="8">
    <source>
        <dbReference type="ARBA" id="ARBA00023319"/>
    </source>
</evidence>
<dbReference type="OrthoDB" id="10012075at2759"/>
<dbReference type="STRING" id="543379.A0A232FLX2"/>
<evidence type="ECO:0000313" key="10">
    <source>
        <dbReference type="EMBL" id="OXU31509.1"/>
    </source>
</evidence>
<evidence type="ECO:0000256" key="1">
    <source>
        <dbReference type="ARBA" id="ARBA00004236"/>
    </source>
</evidence>
<dbReference type="InterPro" id="IPR003599">
    <property type="entry name" value="Ig_sub"/>
</dbReference>
<dbReference type="GO" id="GO:0043005">
    <property type="term" value="C:neuron projection"/>
    <property type="evidence" value="ECO:0007669"/>
    <property type="project" value="TreeGrafter"/>
</dbReference>
<name>A0A232FLX2_9HYME</name>
<dbReference type="EMBL" id="NNAY01000052">
    <property type="protein sequence ID" value="OXU31509.1"/>
    <property type="molecule type" value="Genomic_DNA"/>
</dbReference>
<evidence type="ECO:0000256" key="3">
    <source>
        <dbReference type="ARBA" id="ARBA00022729"/>
    </source>
</evidence>
<dbReference type="Gene3D" id="2.60.40.10">
    <property type="entry name" value="Immunoglobulins"/>
    <property type="match status" value="2"/>
</dbReference>
<feature type="domain" description="Ig-like" evidence="9">
    <location>
        <begin position="51"/>
        <end position="159"/>
    </location>
</feature>
<dbReference type="Pfam" id="PF07686">
    <property type="entry name" value="V-set"/>
    <property type="match status" value="1"/>
</dbReference>
<keyword evidence="7" id="KW-0325">Glycoprotein</keyword>
<dbReference type="GO" id="GO:0005886">
    <property type="term" value="C:plasma membrane"/>
    <property type="evidence" value="ECO:0007669"/>
    <property type="project" value="UniProtKB-SubCell"/>
</dbReference>
<evidence type="ECO:0000313" key="11">
    <source>
        <dbReference type="Proteomes" id="UP000215335"/>
    </source>
</evidence>
<dbReference type="InterPro" id="IPR003598">
    <property type="entry name" value="Ig_sub2"/>
</dbReference>
<evidence type="ECO:0000256" key="6">
    <source>
        <dbReference type="ARBA" id="ARBA00023157"/>
    </source>
</evidence>
<protein>
    <recommendedName>
        <fullName evidence="9">Ig-like domain-containing protein</fullName>
    </recommendedName>
</protein>
<feature type="domain" description="Ig-like" evidence="9">
    <location>
        <begin position="176"/>
        <end position="274"/>
    </location>
</feature>
<evidence type="ECO:0000256" key="2">
    <source>
        <dbReference type="ARBA" id="ARBA00022475"/>
    </source>
</evidence>
<dbReference type="Pfam" id="PF13927">
    <property type="entry name" value="Ig_3"/>
    <property type="match status" value="1"/>
</dbReference>
<reference evidence="10 11" key="1">
    <citation type="journal article" date="2017" name="Curr. Biol.">
        <title>The Evolution of Venom by Co-option of Single-Copy Genes.</title>
        <authorList>
            <person name="Martinson E.O."/>
            <person name="Mrinalini"/>
            <person name="Kelkar Y.D."/>
            <person name="Chang C.H."/>
            <person name="Werren J.H."/>
        </authorList>
    </citation>
    <scope>NUCLEOTIDE SEQUENCE [LARGE SCALE GENOMIC DNA]</scope>
    <source>
        <strain evidence="10 11">Alberta</strain>
        <tissue evidence="10">Whole body</tissue>
    </source>
</reference>
<evidence type="ECO:0000259" key="9">
    <source>
        <dbReference type="PROSITE" id="PS50835"/>
    </source>
</evidence>
<sequence>MDTKKLYLKVAAFSNDLGSVFLLLLQITIIIKINSVRAISDEVFLTDALGPEFLLPVQNQTAAIGREATFTCSVSNIGKYKVGWLRASDKMIISVHTRTVIQNERFSVKYEPVNSTKTSKAKQVNAINPGINDNSNGTWRLMIRQLKESDRGCYMCQINTSPMISQLGCLDILVSPDILNNETSADMSVVEGEDTMLLCRATGRPTPRISWKREDGHPIILKSLLQNGLSFTRVATYNGSKLNLYRIDRKQMGTYLCIASNDVHPAVSKRVTLSVNCKFIIN</sequence>
<dbReference type="FunFam" id="2.60.40.10:FF:000328">
    <property type="entry name" value="CLUMA_CG000981, isoform A"/>
    <property type="match status" value="1"/>
</dbReference>
<keyword evidence="2" id="KW-1003">Cell membrane</keyword>
<dbReference type="PANTHER" id="PTHR12231">
    <property type="entry name" value="CTX-RELATED TYPE I TRANSMEMBRANE PROTEIN"/>
    <property type="match status" value="1"/>
</dbReference>
<dbReference type="InterPro" id="IPR013106">
    <property type="entry name" value="Ig_V-set"/>
</dbReference>
<dbReference type="InterPro" id="IPR007110">
    <property type="entry name" value="Ig-like_dom"/>
</dbReference>
<gene>
    <name evidence="10" type="ORF">TSAR_014213</name>
</gene>
<evidence type="ECO:0000256" key="5">
    <source>
        <dbReference type="ARBA" id="ARBA00023136"/>
    </source>
</evidence>